<evidence type="ECO:0000259" key="6">
    <source>
        <dbReference type="Pfam" id="PF00324"/>
    </source>
</evidence>
<evidence type="ECO:0000256" key="4">
    <source>
        <dbReference type="ARBA" id="ARBA00023136"/>
    </source>
</evidence>
<evidence type="ECO:0000256" key="3">
    <source>
        <dbReference type="ARBA" id="ARBA00022989"/>
    </source>
</evidence>
<evidence type="ECO:0000256" key="1">
    <source>
        <dbReference type="ARBA" id="ARBA00004141"/>
    </source>
</evidence>
<keyword evidence="2" id="KW-0812">Transmembrane</keyword>
<gene>
    <name evidence="7" type="ORF">PCANC_06271</name>
</gene>
<dbReference type="Pfam" id="PF00324">
    <property type="entry name" value="AA_permease"/>
    <property type="match status" value="1"/>
</dbReference>
<dbReference type="InterPro" id="IPR004841">
    <property type="entry name" value="AA-permease/SLC12A_dom"/>
</dbReference>
<dbReference type="Proteomes" id="UP000235388">
    <property type="component" value="Unassembled WGS sequence"/>
</dbReference>
<dbReference type="InterPro" id="IPR050524">
    <property type="entry name" value="APC_YAT"/>
</dbReference>
<dbReference type="GO" id="GO:0015171">
    <property type="term" value="F:amino acid transmembrane transporter activity"/>
    <property type="evidence" value="ECO:0007669"/>
    <property type="project" value="TreeGrafter"/>
</dbReference>
<dbReference type="PANTHER" id="PTHR43341">
    <property type="entry name" value="AMINO ACID PERMEASE"/>
    <property type="match status" value="1"/>
</dbReference>
<accession>A0A2N5VRM5</accession>
<dbReference type="Gene3D" id="1.20.1740.10">
    <property type="entry name" value="Amino acid/polyamine transporter I"/>
    <property type="match status" value="1"/>
</dbReference>
<sequence>MASHPDYVEEIPPHGDRDSKQDAAEVQPCDLEDLDRQDVAGGAALCRSMKTRHIQMISIGGMIGTGLFLGTGESLANGGPLGLMMGFEKHQMGSCEHEERVSEMSERRERIEGTCT</sequence>
<feature type="region of interest" description="Disordered" evidence="5">
    <location>
        <begin position="1"/>
        <end position="26"/>
    </location>
</feature>
<organism evidence="7 8">
    <name type="scientific">Puccinia coronata f. sp. avenae</name>
    <dbReference type="NCBI Taxonomy" id="200324"/>
    <lineage>
        <taxon>Eukaryota</taxon>
        <taxon>Fungi</taxon>
        <taxon>Dikarya</taxon>
        <taxon>Basidiomycota</taxon>
        <taxon>Pucciniomycotina</taxon>
        <taxon>Pucciniomycetes</taxon>
        <taxon>Pucciniales</taxon>
        <taxon>Pucciniaceae</taxon>
        <taxon>Puccinia</taxon>
    </lineage>
</organism>
<keyword evidence="3" id="KW-1133">Transmembrane helix</keyword>
<feature type="compositionally biased region" description="Basic and acidic residues" evidence="5">
    <location>
        <begin position="11"/>
        <end position="23"/>
    </location>
</feature>
<evidence type="ECO:0000313" key="8">
    <source>
        <dbReference type="Proteomes" id="UP000235388"/>
    </source>
</evidence>
<keyword evidence="4" id="KW-0472">Membrane</keyword>
<dbReference type="EMBL" id="PGCJ01000077">
    <property type="protein sequence ID" value="PLW52626.1"/>
    <property type="molecule type" value="Genomic_DNA"/>
</dbReference>
<feature type="domain" description="Amino acid permease/ SLC12A" evidence="6">
    <location>
        <begin position="53"/>
        <end position="87"/>
    </location>
</feature>
<protein>
    <recommendedName>
        <fullName evidence="6">Amino acid permease/ SLC12A domain-containing protein</fullName>
    </recommendedName>
</protein>
<name>A0A2N5VRM5_9BASI</name>
<comment type="caution">
    <text evidence="7">The sequence shown here is derived from an EMBL/GenBank/DDBJ whole genome shotgun (WGS) entry which is preliminary data.</text>
</comment>
<dbReference type="GO" id="GO:0016020">
    <property type="term" value="C:membrane"/>
    <property type="evidence" value="ECO:0007669"/>
    <property type="project" value="UniProtKB-SubCell"/>
</dbReference>
<reference evidence="7 8" key="1">
    <citation type="submission" date="2017-11" db="EMBL/GenBank/DDBJ databases">
        <title>De novo assembly and phasing of dikaryotic genomes from two isolates of Puccinia coronata f. sp. avenae, the causal agent of oat crown rust.</title>
        <authorList>
            <person name="Miller M.E."/>
            <person name="Zhang Y."/>
            <person name="Omidvar V."/>
            <person name="Sperschneider J."/>
            <person name="Schwessinger B."/>
            <person name="Raley C."/>
            <person name="Palmer J.M."/>
            <person name="Garnica D."/>
            <person name="Upadhyaya N."/>
            <person name="Rathjen J."/>
            <person name="Taylor J.M."/>
            <person name="Park R.F."/>
            <person name="Dodds P.N."/>
            <person name="Hirsch C.D."/>
            <person name="Kianian S.F."/>
            <person name="Figueroa M."/>
        </authorList>
    </citation>
    <scope>NUCLEOTIDE SEQUENCE [LARGE SCALE GENOMIC DNA]</scope>
    <source>
        <strain evidence="7">12NC29</strain>
    </source>
</reference>
<feature type="region of interest" description="Disordered" evidence="5">
    <location>
        <begin position="97"/>
        <end position="116"/>
    </location>
</feature>
<keyword evidence="8" id="KW-1185">Reference proteome</keyword>
<dbReference type="OrthoDB" id="2268893at2759"/>
<comment type="subcellular location">
    <subcellularLocation>
        <location evidence="1">Membrane</location>
        <topology evidence="1">Multi-pass membrane protein</topology>
    </subcellularLocation>
</comment>
<dbReference type="AlphaFoldDB" id="A0A2N5VRM5"/>
<dbReference type="PANTHER" id="PTHR43341:SF20">
    <property type="entry name" value="AAT FAMILY AMINO ACID TRANSPORTER"/>
    <property type="match status" value="1"/>
</dbReference>
<dbReference type="STRING" id="200324.A0A2N5VRM5"/>
<evidence type="ECO:0000313" key="7">
    <source>
        <dbReference type="EMBL" id="PLW52626.1"/>
    </source>
</evidence>
<evidence type="ECO:0000256" key="2">
    <source>
        <dbReference type="ARBA" id="ARBA00022692"/>
    </source>
</evidence>
<proteinExistence type="predicted"/>
<evidence type="ECO:0000256" key="5">
    <source>
        <dbReference type="SAM" id="MobiDB-lite"/>
    </source>
</evidence>